<organism evidence="1 2">
    <name type="scientific">Listeria fleischmannii 1991</name>
    <dbReference type="NCBI Taxonomy" id="1430899"/>
    <lineage>
        <taxon>Bacteria</taxon>
        <taxon>Bacillati</taxon>
        <taxon>Bacillota</taxon>
        <taxon>Bacilli</taxon>
        <taxon>Bacillales</taxon>
        <taxon>Listeriaceae</taxon>
        <taxon>Listeria</taxon>
    </lineage>
</organism>
<dbReference type="Pfam" id="PF07997">
    <property type="entry name" value="DUF1694"/>
    <property type="match status" value="1"/>
</dbReference>
<dbReference type="InterPro" id="IPR029064">
    <property type="entry name" value="Ribosomal_eL30-like_sf"/>
</dbReference>
<gene>
    <name evidence="1" type="ORF">X560_1426</name>
</gene>
<evidence type="ECO:0000313" key="1">
    <source>
        <dbReference type="EMBL" id="KMT59487.1"/>
    </source>
</evidence>
<dbReference type="PIRSF" id="PIRSF034303">
    <property type="entry name" value="DUF1694"/>
    <property type="match status" value="1"/>
</dbReference>
<dbReference type="InterPro" id="IPR012543">
    <property type="entry name" value="DUF1694"/>
</dbReference>
<accession>A0A0J8G9S2</accession>
<dbReference type="RefSeq" id="WP_007472454.1">
    <property type="nucleotide sequence ID" value="NZ_KQ130615.1"/>
</dbReference>
<dbReference type="Gene3D" id="3.30.1330.30">
    <property type="match status" value="1"/>
</dbReference>
<reference evidence="1 2" key="1">
    <citation type="journal article" date="2015" name="Genome Biol. Evol.">
        <title>Comparative Genomics of Listeria Sensu Lato: Genus-Wide Differences in Evolutionary Dynamics and the Progressive Gain of Complex, Potentially Pathogenicity-Related Traits through Lateral Gene Transfer.</title>
        <authorList>
            <person name="Chiara M."/>
            <person name="Caruso M."/>
            <person name="D'Erchia A.M."/>
            <person name="Manzari C."/>
            <person name="Fraccalvieri R."/>
            <person name="Goffredo E."/>
            <person name="Latorre L."/>
            <person name="Miccolupo A."/>
            <person name="Padalino I."/>
            <person name="Santagada G."/>
            <person name="Chiocco D."/>
            <person name="Pesole G."/>
            <person name="Horner D.S."/>
            <person name="Parisi A."/>
        </authorList>
    </citation>
    <scope>NUCLEOTIDE SEQUENCE [LARGE SCALE GENOMIC DNA]</scope>
    <source>
        <strain evidence="1 2">1991</strain>
    </source>
</reference>
<name>A0A0J8G9S2_9LIST</name>
<evidence type="ECO:0000313" key="2">
    <source>
        <dbReference type="Proteomes" id="UP000052258"/>
    </source>
</evidence>
<evidence type="ECO:0008006" key="3">
    <source>
        <dbReference type="Google" id="ProtNLM"/>
    </source>
</evidence>
<dbReference type="OrthoDB" id="95278at2"/>
<keyword evidence="2" id="KW-1185">Reference proteome</keyword>
<proteinExistence type="predicted"/>
<comment type="caution">
    <text evidence="1">The sequence shown here is derived from an EMBL/GenBank/DDBJ whole genome shotgun (WGS) entry which is preliminary data.</text>
</comment>
<dbReference type="Proteomes" id="UP000052258">
    <property type="component" value="Unassembled WGS sequence"/>
</dbReference>
<sequence>MADNVQDYIENGMYGPKELNPAEKKKYLGTYRERVIVALDKSEVLAKKMLPELEQKIIAYKDSKLLLNGALGYSMLRPYIQIAERTKHEFSIVSRGEDDTDIYLVLADTKEVNIPDIHLHEEQKEVEKKEKRSLLDKIKEILN</sequence>
<dbReference type="SUPFAM" id="SSF160515">
    <property type="entry name" value="YueI-like"/>
    <property type="match status" value="1"/>
</dbReference>
<dbReference type="PATRIC" id="fig|1430899.3.peg.1626"/>
<protein>
    <recommendedName>
        <fullName evidence="3">DUF1694 domain-containing protein</fullName>
    </recommendedName>
</protein>
<dbReference type="AlphaFoldDB" id="A0A0J8G9S2"/>
<dbReference type="EMBL" id="AZHO01000019">
    <property type="protein sequence ID" value="KMT59487.1"/>
    <property type="molecule type" value="Genomic_DNA"/>
</dbReference>